<dbReference type="EMBL" id="GG673069">
    <property type="protein sequence ID" value="EER16063.1"/>
    <property type="molecule type" value="Genomic_DNA"/>
</dbReference>
<name>C5KHK1_PERM5</name>
<sequence>MLRDSRETASGMPKYSSYVIDNNRIRSSSTASRLGFGEPVSKHYGSCSTASRLGKNPDELVSWSSSESLRSRRPIIATKVGIICDDVVACGPLIDSVCLGCKVSSMFDDTVVLCSPPALSSSSSWGSFVGDNGDDNAPLDEAQLPCTVVDLTTVAKRADILILAVSSRLCEHVLVALVGKIEQASEKPPSLCLYLRPGQYIPIDEDGFVSLSDMAMTTLRPSGLVNASVMFNLGTKKPRFVIGSHDFSQGELLAALVESADAAVDAWVIEQPNAVEAIFSLGPLIRAAIGSDMGGDSNESAVIREVQALLGRYMRYNKEPSCCRLIPQIVHYLAAEPIGQGIYDLSAICLSRDFLRFVRCRDLADKVPRLSRVAADMLDDNYEVALKVGRGDLSPPAQARSGDLNEAVRRRFATPAI</sequence>
<evidence type="ECO:0000313" key="2">
    <source>
        <dbReference type="Proteomes" id="UP000007800"/>
    </source>
</evidence>
<organism evidence="2">
    <name type="scientific">Perkinsus marinus (strain ATCC 50983 / TXsc)</name>
    <dbReference type="NCBI Taxonomy" id="423536"/>
    <lineage>
        <taxon>Eukaryota</taxon>
        <taxon>Sar</taxon>
        <taxon>Alveolata</taxon>
        <taxon>Perkinsozoa</taxon>
        <taxon>Perkinsea</taxon>
        <taxon>Perkinsida</taxon>
        <taxon>Perkinsidae</taxon>
        <taxon>Perkinsus</taxon>
    </lineage>
</organism>
<dbReference type="AlphaFoldDB" id="C5KHK1"/>
<reference evidence="1 2" key="1">
    <citation type="submission" date="2008-07" db="EMBL/GenBank/DDBJ databases">
        <authorList>
            <person name="El-Sayed N."/>
            <person name="Caler E."/>
            <person name="Inman J."/>
            <person name="Amedeo P."/>
            <person name="Hass B."/>
            <person name="Wortman J."/>
        </authorList>
    </citation>
    <scope>NUCLEOTIDE SEQUENCE [LARGE SCALE GENOMIC DNA]</scope>
    <source>
        <strain evidence="2">ATCC 50983 / TXsc</strain>
    </source>
</reference>
<dbReference type="GeneID" id="9061049"/>
<dbReference type="Proteomes" id="UP000007800">
    <property type="component" value="Unassembled WGS sequence"/>
</dbReference>
<dbReference type="OrthoDB" id="441370at2759"/>
<protein>
    <submittedName>
        <fullName evidence="1">Uncharacterized protein</fullName>
    </submittedName>
</protein>
<proteinExistence type="predicted"/>
<keyword evidence="2" id="KW-1185">Reference proteome</keyword>
<dbReference type="OMA" id="HYGSCST"/>
<dbReference type="InParanoid" id="C5KHK1"/>
<accession>C5KHK1</accession>
<evidence type="ECO:0000313" key="1">
    <source>
        <dbReference type="EMBL" id="EER16063.1"/>
    </source>
</evidence>
<gene>
    <name evidence="1" type="ORF">Pmar_PMAR003526</name>
</gene>
<dbReference type="RefSeq" id="XP_002784267.1">
    <property type="nucleotide sequence ID" value="XM_002784221.1"/>
</dbReference>